<dbReference type="SUPFAM" id="SSF50939">
    <property type="entry name" value="Sialidases"/>
    <property type="match status" value="1"/>
</dbReference>
<feature type="domain" description="DUF6242" evidence="1">
    <location>
        <begin position="202"/>
        <end position="298"/>
    </location>
</feature>
<dbReference type="InterPro" id="IPR015943">
    <property type="entry name" value="WD40/YVTN_repeat-like_dom_sf"/>
</dbReference>
<dbReference type="NCBIfam" id="TIGR04183">
    <property type="entry name" value="Por_Secre_tail"/>
    <property type="match status" value="1"/>
</dbReference>
<reference evidence="2" key="1">
    <citation type="journal article" date="2015" name="Proc. Natl. Acad. Sci. U.S.A.">
        <title>Networks of energetic and metabolic interactions define dynamics in microbial communities.</title>
        <authorList>
            <person name="Embree M."/>
            <person name="Liu J.K."/>
            <person name="Al-Bassam M.M."/>
            <person name="Zengler K."/>
        </authorList>
    </citation>
    <scope>NUCLEOTIDE SEQUENCE</scope>
</reference>
<evidence type="ECO:0000259" key="1">
    <source>
        <dbReference type="Pfam" id="PF25852"/>
    </source>
</evidence>
<dbReference type="EMBL" id="LNQE01000396">
    <property type="protein sequence ID" value="KUG26865.1"/>
    <property type="molecule type" value="Genomic_DNA"/>
</dbReference>
<accession>A0A0W8G1A1</accession>
<dbReference type="Gene3D" id="2.130.10.10">
    <property type="entry name" value="YVTN repeat-like/Quinoprotein amine dehydrogenase"/>
    <property type="match status" value="2"/>
</dbReference>
<evidence type="ECO:0000313" key="2">
    <source>
        <dbReference type="EMBL" id="KUG26865.1"/>
    </source>
</evidence>
<dbReference type="InterPro" id="IPR026444">
    <property type="entry name" value="Secre_tail"/>
</dbReference>
<dbReference type="AlphaFoldDB" id="A0A0W8G1A1"/>
<gene>
    <name evidence="2" type="ORF">ASZ90_003305</name>
</gene>
<organism evidence="2">
    <name type="scientific">hydrocarbon metagenome</name>
    <dbReference type="NCBI Taxonomy" id="938273"/>
    <lineage>
        <taxon>unclassified sequences</taxon>
        <taxon>metagenomes</taxon>
        <taxon>ecological metagenomes</taxon>
    </lineage>
</organism>
<proteinExistence type="predicted"/>
<dbReference type="InterPro" id="IPR058667">
    <property type="entry name" value="DUF6242_C"/>
</dbReference>
<dbReference type="InterPro" id="IPR036278">
    <property type="entry name" value="Sialidase_sf"/>
</dbReference>
<comment type="caution">
    <text evidence="2">The sequence shown here is derived from an EMBL/GenBank/DDBJ whole genome shotgun (WGS) entry which is preliminary data.</text>
</comment>
<dbReference type="Pfam" id="PF25852">
    <property type="entry name" value="DUF6242_C"/>
    <property type="match status" value="1"/>
</dbReference>
<sequence length="432" mass="48463">MKNEFFSKISPQFIFIAIILLLNNNVLAQWSNVKNPGSRVLSSIEINGILYIGTEDNGILKSSNDGENWTPIQTNLFEATFDIVGFQSRNDTIWVASYGGGVIVSYDLGLTWHSFSNGFETQPFVVDVVLFGDTLYTAITYEIGFMPSGVYKTSIKEDNWKIAGINFPPSIYGVLELEITTEGNFFVGSALAGLKGNINVSIDSAKTWEKRVIPNVGDVNSFYYNDSKLYAATSDGIYYTNNNGVDWLKLSEELNHYYVDDILIQNGNIFIAVDQIGVMISKDNGASWNIITGNLPLEEDYINKLFIHNENLYAAMNTVHGLWKIPLNIANVDEPKIPPQFILEQNFPNPFNPTTKIKFTLPNVGDENFRPLPTQLIVYDALGREIKTLLNKLMQPGEYEINFSGSNIPSGVYCYRLISGKNIQTRKMLLLK</sequence>
<name>A0A0W8G1A1_9ZZZZ</name>
<protein>
    <recommendedName>
        <fullName evidence="1">DUF6242 domain-containing protein</fullName>
    </recommendedName>
</protein>